<dbReference type="InterPro" id="IPR056790">
    <property type="entry name" value="Ribophorin_II_C"/>
</dbReference>
<feature type="signal peptide" evidence="13">
    <location>
        <begin position="1"/>
        <end position="21"/>
    </location>
</feature>
<feature type="transmembrane region" description="Helical" evidence="12">
    <location>
        <begin position="255"/>
        <end position="274"/>
    </location>
</feature>
<comment type="function">
    <text evidence="1">Subunit of the oligosaccharyl transferase (OST) complex that catalyzes the initial transfer of a defined glycan (Glc(3)Man(9)GlcNAc(2) in eukaryotes) from the lipid carrier dolichol-pyrophosphate to an asparagine residue within an Asn-X-Ser/Thr consensus motif in nascent polypeptide chains, the first step in protein N-glycosylation. N-glycosylation occurs cotranslationally and the complex associates with the Sec61 complex at the channel-forming translocon complex that mediates protein translocation across the endoplasmic reticulum (ER). All subunits are required for a maximal enzyme activity.</text>
</comment>
<evidence type="ECO:0000256" key="7">
    <source>
        <dbReference type="ARBA" id="ARBA00022824"/>
    </source>
</evidence>
<evidence type="ECO:0000256" key="13">
    <source>
        <dbReference type="SAM" id="SignalP"/>
    </source>
</evidence>
<feature type="transmembrane region" description="Helical" evidence="12">
    <location>
        <begin position="230"/>
        <end position="249"/>
    </location>
</feature>
<feature type="transmembrane region" description="Helical" evidence="12">
    <location>
        <begin position="191"/>
        <end position="218"/>
    </location>
</feature>
<evidence type="ECO:0000256" key="6">
    <source>
        <dbReference type="ARBA" id="ARBA00022729"/>
    </source>
</evidence>
<dbReference type="InterPro" id="IPR008814">
    <property type="entry name" value="Swp1"/>
</dbReference>
<evidence type="ECO:0000256" key="11">
    <source>
        <dbReference type="ARBA" id="ARBA00032139"/>
    </source>
</evidence>
<feature type="domain" description="Ribophorin II third" evidence="14">
    <location>
        <begin position="64"/>
        <end position="154"/>
    </location>
</feature>
<comment type="pathway">
    <text evidence="3">Protein modification; protein glycosylation.</text>
</comment>
<keyword evidence="5 12" id="KW-0812">Transmembrane</keyword>
<name>A0A6A6JF52_WESOR</name>
<proteinExistence type="inferred from homology"/>
<organism evidence="16 17">
    <name type="scientific">Westerdykella ornata</name>
    <dbReference type="NCBI Taxonomy" id="318751"/>
    <lineage>
        <taxon>Eukaryota</taxon>
        <taxon>Fungi</taxon>
        <taxon>Dikarya</taxon>
        <taxon>Ascomycota</taxon>
        <taxon>Pezizomycotina</taxon>
        <taxon>Dothideomycetes</taxon>
        <taxon>Pleosporomycetidae</taxon>
        <taxon>Pleosporales</taxon>
        <taxon>Sporormiaceae</taxon>
        <taxon>Westerdykella</taxon>
    </lineage>
</organism>
<feature type="domain" description="Ribophorin II C-terminal" evidence="15">
    <location>
        <begin position="181"/>
        <end position="284"/>
    </location>
</feature>
<evidence type="ECO:0000256" key="8">
    <source>
        <dbReference type="ARBA" id="ARBA00022989"/>
    </source>
</evidence>
<keyword evidence="7" id="KW-0256">Endoplasmic reticulum</keyword>
<evidence type="ECO:0000313" key="16">
    <source>
        <dbReference type="EMBL" id="KAF2275032.1"/>
    </source>
</evidence>
<keyword evidence="9 12" id="KW-0472">Membrane</keyword>
<dbReference type="GO" id="GO:0006487">
    <property type="term" value="P:protein N-linked glycosylation"/>
    <property type="evidence" value="ECO:0007669"/>
    <property type="project" value="TreeGrafter"/>
</dbReference>
<dbReference type="PANTHER" id="PTHR12640:SF0">
    <property type="entry name" value="DOLICHYL-DIPHOSPHOOLIGOSACCHARIDE--PROTEIN GLYCOSYLTRANSFERASE SUBUNIT 2"/>
    <property type="match status" value="1"/>
</dbReference>
<sequence>MRFFTSLLPSLLLSSASLVAAASSWSFDDATLTVQAKGAGVGAGSKDKLDPNSPLPKPISLGASDTLKLLLTTTDGKQAKRPHQAFLTIREPVTGLEESFVLSVKENGKGKLDLSQKDLSFQFLTSSKPIEASIVIGSFGSSTPYKKKVFDLNITRDPNVPLAVPEKPLRYAADKEIHHIFRAEPRSPPKIITLVFAAAVVAALPVLLGVWAALGANLDHLGKAMGNAPIPHALFFGSILAMEGIFFLYYTRWNLFQTLPAAAIVGLVAFLSGSRALSEVQERRLAGLR</sequence>
<evidence type="ECO:0000259" key="15">
    <source>
        <dbReference type="Pfam" id="PF25147"/>
    </source>
</evidence>
<comment type="subcellular location">
    <subcellularLocation>
        <location evidence="2">Endoplasmic reticulum membrane</location>
        <topology evidence="2">Multi-pass membrane protein</topology>
    </subcellularLocation>
</comment>
<gene>
    <name evidence="16" type="ORF">EI97DRAFT_85472</name>
</gene>
<dbReference type="PANTHER" id="PTHR12640">
    <property type="entry name" value="RIBOPHORIN II"/>
    <property type="match status" value="1"/>
</dbReference>
<dbReference type="RefSeq" id="XP_033652571.1">
    <property type="nucleotide sequence ID" value="XM_033803156.1"/>
</dbReference>
<dbReference type="EMBL" id="ML986499">
    <property type="protein sequence ID" value="KAF2275032.1"/>
    <property type="molecule type" value="Genomic_DNA"/>
</dbReference>
<dbReference type="Proteomes" id="UP000800097">
    <property type="component" value="Unassembled WGS sequence"/>
</dbReference>
<feature type="chain" id="PRO_5044208749" description="Ribophorin II" evidence="13">
    <location>
        <begin position="22"/>
        <end position="289"/>
    </location>
</feature>
<evidence type="ECO:0000259" key="14">
    <source>
        <dbReference type="Pfam" id="PF23860"/>
    </source>
</evidence>
<reference evidence="16" key="1">
    <citation type="journal article" date="2020" name="Stud. Mycol.">
        <title>101 Dothideomycetes genomes: a test case for predicting lifestyles and emergence of pathogens.</title>
        <authorList>
            <person name="Haridas S."/>
            <person name="Albert R."/>
            <person name="Binder M."/>
            <person name="Bloem J."/>
            <person name="Labutti K."/>
            <person name="Salamov A."/>
            <person name="Andreopoulos B."/>
            <person name="Baker S."/>
            <person name="Barry K."/>
            <person name="Bills G."/>
            <person name="Bluhm B."/>
            <person name="Cannon C."/>
            <person name="Castanera R."/>
            <person name="Culley D."/>
            <person name="Daum C."/>
            <person name="Ezra D."/>
            <person name="Gonzalez J."/>
            <person name="Henrissat B."/>
            <person name="Kuo A."/>
            <person name="Liang C."/>
            <person name="Lipzen A."/>
            <person name="Lutzoni F."/>
            <person name="Magnuson J."/>
            <person name="Mondo S."/>
            <person name="Nolan M."/>
            <person name="Ohm R."/>
            <person name="Pangilinan J."/>
            <person name="Park H.-J."/>
            <person name="Ramirez L."/>
            <person name="Alfaro M."/>
            <person name="Sun H."/>
            <person name="Tritt A."/>
            <person name="Yoshinaga Y."/>
            <person name="Zwiers L.-H."/>
            <person name="Turgeon B."/>
            <person name="Goodwin S."/>
            <person name="Spatafora J."/>
            <person name="Crous P."/>
            <person name="Grigoriev I."/>
        </authorList>
    </citation>
    <scope>NUCLEOTIDE SEQUENCE</scope>
    <source>
        <strain evidence="16">CBS 379.55</strain>
    </source>
</reference>
<keyword evidence="17" id="KW-1185">Reference proteome</keyword>
<dbReference type="InterPro" id="IPR055374">
    <property type="entry name" value="Ribophorin_II_3rd"/>
</dbReference>
<dbReference type="OrthoDB" id="432292at2759"/>
<evidence type="ECO:0000313" key="17">
    <source>
        <dbReference type="Proteomes" id="UP000800097"/>
    </source>
</evidence>
<dbReference type="Pfam" id="PF23860">
    <property type="entry name" value="Ribophorin_II_3rd"/>
    <property type="match status" value="1"/>
</dbReference>
<keyword evidence="8 12" id="KW-1133">Transmembrane helix</keyword>
<dbReference type="UniPathway" id="UPA00378"/>
<evidence type="ECO:0000256" key="10">
    <source>
        <dbReference type="ARBA" id="ARBA00030078"/>
    </source>
</evidence>
<evidence type="ECO:0000256" key="1">
    <source>
        <dbReference type="ARBA" id="ARBA00002791"/>
    </source>
</evidence>
<evidence type="ECO:0000256" key="2">
    <source>
        <dbReference type="ARBA" id="ARBA00004477"/>
    </source>
</evidence>
<evidence type="ECO:0000256" key="12">
    <source>
        <dbReference type="SAM" id="Phobius"/>
    </source>
</evidence>
<evidence type="ECO:0000256" key="9">
    <source>
        <dbReference type="ARBA" id="ARBA00023136"/>
    </source>
</evidence>
<dbReference type="GO" id="GO:0008250">
    <property type="term" value="C:oligosaccharyltransferase complex"/>
    <property type="evidence" value="ECO:0007669"/>
    <property type="project" value="InterPro"/>
</dbReference>
<evidence type="ECO:0000256" key="4">
    <source>
        <dbReference type="ARBA" id="ARBA00009038"/>
    </source>
</evidence>
<dbReference type="Pfam" id="PF25147">
    <property type="entry name" value="Ribophorin_II_C"/>
    <property type="match status" value="1"/>
</dbReference>
<evidence type="ECO:0000256" key="3">
    <source>
        <dbReference type="ARBA" id="ARBA00004922"/>
    </source>
</evidence>
<dbReference type="AlphaFoldDB" id="A0A6A6JF52"/>
<protein>
    <recommendedName>
        <fullName evidence="11">Ribophorin II</fullName>
    </recommendedName>
    <alternativeName>
        <fullName evidence="10">Ribophorin-2</fullName>
    </alternativeName>
</protein>
<accession>A0A6A6JF52</accession>
<evidence type="ECO:0000256" key="5">
    <source>
        <dbReference type="ARBA" id="ARBA00022692"/>
    </source>
</evidence>
<comment type="similarity">
    <text evidence="4">Belongs to the SWP1 family.</text>
</comment>
<dbReference type="GeneID" id="54556331"/>
<keyword evidence="6 13" id="KW-0732">Signal</keyword>